<dbReference type="GeneID" id="28767722"/>
<evidence type="ECO:0000313" key="3">
    <source>
        <dbReference type="Proteomes" id="UP000077069"/>
    </source>
</evidence>
<dbReference type="RefSeq" id="XP_018042886.1">
    <property type="nucleotide sequence ID" value="XM_018184236.1"/>
</dbReference>
<organism evidence="2 3">
    <name type="scientific">Paraphaeosphaeria sporulosa</name>
    <dbReference type="NCBI Taxonomy" id="1460663"/>
    <lineage>
        <taxon>Eukaryota</taxon>
        <taxon>Fungi</taxon>
        <taxon>Dikarya</taxon>
        <taxon>Ascomycota</taxon>
        <taxon>Pezizomycotina</taxon>
        <taxon>Dothideomycetes</taxon>
        <taxon>Pleosporomycetidae</taxon>
        <taxon>Pleosporales</taxon>
        <taxon>Massarineae</taxon>
        <taxon>Didymosphaeriaceae</taxon>
        <taxon>Paraphaeosphaeria</taxon>
    </lineage>
</organism>
<evidence type="ECO:0000256" key="1">
    <source>
        <dbReference type="SAM" id="MobiDB-lite"/>
    </source>
</evidence>
<dbReference type="AlphaFoldDB" id="A0A177CZG8"/>
<accession>A0A177CZG8</accession>
<dbReference type="EMBL" id="KV441548">
    <property type="protein sequence ID" value="OAG12521.1"/>
    <property type="molecule type" value="Genomic_DNA"/>
</dbReference>
<proteinExistence type="predicted"/>
<name>A0A177CZG8_9PLEO</name>
<evidence type="ECO:0000313" key="2">
    <source>
        <dbReference type="EMBL" id="OAG12521.1"/>
    </source>
</evidence>
<dbReference type="Proteomes" id="UP000077069">
    <property type="component" value="Unassembled WGS sequence"/>
</dbReference>
<reference evidence="2 3" key="1">
    <citation type="submission" date="2016-05" db="EMBL/GenBank/DDBJ databases">
        <title>Comparative analysis of secretome profiles of manganese(II)-oxidizing ascomycete fungi.</title>
        <authorList>
            <consortium name="DOE Joint Genome Institute"/>
            <person name="Zeiner C.A."/>
            <person name="Purvine S.O."/>
            <person name="Zink E.M."/>
            <person name="Wu S."/>
            <person name="Pasa-Tolic L."/>
            <person name="Chaput D.L."/>
            <person name="Haridas S."/>
            <person name="Grigoriev I.V."/>
            <person name="Santelli C.M."/>
            <person name="Hansel C.M."/>
        </authorList>
    </citation>
    <scope>NUCLEOTIDE SEQUENCE [LARGE SCALE GENOMIC DNA]</scope>
    <source>
        <strain evidence="2 3">AP3s5-JAC2a</strain>
    </source>
</reference>
<gene>
    <name evidence="2" type="ORF">CC84DRAFT_124748</name>
</gene>
<protein>
    <submittedName>
        <fullName evidence="2">Uncharacterized protein</fullName>
    </submittedName>
</protein>
<feature type="region of interest" description="Disordered" evidence="1">
    <location>
        <begin position="125"/>
        <end position="160"/>
    </location>
</feature>
<dbReference type="InParanoid" id="A0A177CZG8"/>
<feature type="compositionally biased region" description="Polar residues" evidence="1">
    <location>
        <begin position="126"/>
        <end position="138"/>
    </location>
</feature>
<sequence>MLGQDTCWKEAYGVAKWGTYGPLCTSVVPLRRLRTAWDKVWCLALGAMSRGCMYGRAVYPRCSQCLARRSCTIPTSQHGTSHHPASLIASATTLHSRVGGQASRTRTWARDALVNHRFEHRRLLPVSTSPSVRNSDPGSSVPRPRPAFAGHGSVHAAGHC</sequence>
<keyword evidence="3" id="KW-1185">Reference proteome</keyword>